<evidence type="ECO:0000313" key="2">
    <source>
        <dbReference type="EMBL" id="CAB1458730.1"/>
    </source>
</evidence>
<keyword evidence="3" id="KW-1185">Reference proteome</keyword>
<reference evidence="2" key="1">
    <citation type="submission" date="2020-03" db="EMBL/GenBank/DDBJ databases">
        <authorList>
            <person name="Weist P."/>
        </authorList>
    </citation>
    <scope>NUCLEOTIDE SEQUENCE</scope>
</reference>
<evidence type="ECO:0000313" key="3">
    <source>
        <dbReference type="Proteomes" id="UP001153269"/>
    </source>
</evidence>
<dbReference type="Proteomes" id="UP001153269">
    <property type="component" value="Unassembled WGS sequence"/>
</dbReference>
<sequence length="107" mass="10911">MRVWGRREGGAAGRGSGWKNLAAIRDGGISTKIISPQATEGMRGGGLECCGGVAGKRHTERLGIAGIGRRRQVAKLQFERRQGRGSGGSGGGGGCRARGTPYNGACG</sequence>
<comment type="caution">
    <text evidence="2">The sequence shown here is derived from an EMBL/GenBank/DDBJ whole genome shotgun (WGS) entry which is preliminary data.</text>
</comment>
<dbReference type="AlphaFoldDB" id="A0A9N7ZBY9"/>
<organism evidence="2 3">
    <name type="scientific">Pleuronectes platessa</name>
    <name type="common">European plaice</name>
    <dbReference type="NCBI Taxonomy" id="8262"/>
    <lineage>
        <taxon>Eukaryota</taxon>
        <taxon>Metazoa</taxon>
        <taxon>Chordata</taxon>
        <taxon>Craniata</taxon>
        <taxon>Vertebrata</taxon>
        <taxon>Euteleostomi</taxon>
        <taxon>Actinopterygii</taxon>
        <taxon>Neopterygii</taxon>
        <taxon>Teleostei</taxon>
        <taxon>Neoteleostei</taxon>
        <taxon>Acanthomorphata</taxon>
        <taxon>Carangaria</taxon>
        <taxon>Pleuronectiformes</taxon>
        <taxon>Pleuronectoidei</taxon>
        <taxon>Pleuronectidae</taxon>
        <taxon>Pleuronectes</taxon>
    </lineage>
</organism>
<protein>
    <submittedName>
        <fullName evidence="2">Uncharacterized protein</fullName>
    </submittedName>
</protein>
<feature type="region of interest" description="Disordered" evidence="1">
    <location>
        <begin position="79"/>
        <end position="107"/>
    </location>
</feature>
<gene>
    <name evidence="2" type="ORF">PLEPLA_LOCUS46561</name>
</gene>
<name>A0A9N7ZBY9_PLEPL</name>
<proteinExistence type="predicted"/>
<evidence type="ECO:0000256" key="1">
    <source>
        <dbReference type="SAM" id="MobiDB-lite"/>
    </source>
</evidence>
<accession>A0A9N7ZBY9</accession>
<dbReference type="EMBL" id="CADEAL010004401">
    <property type="protein sequence ID" value="CAB1458730.1"/>
    <property type="molecule type" value="Genomic_DNA"/>
</dbReference>
<feature type="compositionally biased region" description="Gly residues" evidence="1">
    <location>
        <begin position="84"/>
        <end position="96"/>
    </location>
</feature>